<dbReference type="ExpressionAtlas" id="A0A2K3DVU4">
    <property type="expression patterns" value="baseline"/>
</dbReference>
<evidence type="ECO:0000256" key="1">
    <source>
        <dbReference type="SAM" id="MobiDB-lite"/>
    </source>
</evidence>
<name>A0A2K3DVU4_CHLRE</name>
<feature type="region of interest" description="Disordered" evidence="1">
    <location>
        <begin position="153"/>
        <end position="182"/>
    </location>
</feature>
<proteinExistence type="predicted"/>
<dbReference type="InParanoid" id="A0A2K3DVU4"/>
<feature type="compositionally biased region" description="Basic and acidic residues" evidence="1">
    <location>
        <begin position="23"/>
        <end position="32"/>
    </location>
</feature>
<organism evidence="2 3">
    <name type="scientific">Chlamydomonas reinhardtii</name>
    <name type="common">Chlamydomonas smithii</name>
    <dbReference type="NCBI Taxonomy" id="3055"/>
    <lineage>
        <taxon>Eukaryota</taxon>
        <taxon>Viridiplantae</taxon>
        <taxon>Chlorophyta</taxon>
        <taxon>core chlorophytes</taxon>
        <taxon>Chlorophyceae</taxon>
        <taxon>CS clade</taxon>
        <taxon>Chlamydomonadales</taxon>
        <taxon>Chlamydomonadaceae</taxon>
        <taxon>Chlamydomonas</taxon>
    </lineage>
</organism>
<dbReference type="OrthoDB" id="551157at2759"/>
<feature type="region of interest" description="Disordered" evidence="1">
    <location>
        <begin position="445"/>
        <end position="467"/>
    </location>
</feature>
<sequence>MDTTDLGAVPVSGAEHNCTNDGHQGDEHEQHQPQHPRSYAASTTCGGRPRFSTVGGIASGCQSPFMSPHSQRPTSSGVTRGYSRLSSTSGGARSPLPSARCLSSGCTPSVGGCPPLSELPELLVEEAAAEVAAAAAAAGTLGSLAAFRRSTFRRRSTAAGTSSGGGGSGLGSRGGSRRNSSRRIIPLPPFIDGLSEHTAAQRQQVLYEVASPFSSYAAAAAVDESDDESAGAEGAASPTPFSQDVDVAAVVNEAAGVARRLQMGSRRWLLGASSGAISSFSRAPSAASLAGMNLTSLSRTTSAADLVAAAAPVFAAYSCVDSELVGTEEQRAEATQATAATAAAQFGAGAGAVGGGFLEGDEACCASPYYGSEAEEDEQEAYGWLYSSEDEDEAWSRRTSRAAAAGGKKGAGDSKANRSSSGGGGGRSGWFGRWLSAMGVGGMPRASAHVSGGPNAASPSPPPSDTLAFEPAAMSGEGRAACVAAPMPAAADAGAVAFVEMLPCHGVSQLQGTLRPPNGSRAGQQPQQAAAECAAAAAEGVEAAEVGQLENDASRSLARSRFSWRR</sequence>
<reference evidence="2 3" key="1">
    <citation type="journal article" date="2007" name="Science">
        <title>The Chlamydomonas genome reveals the evolution of key animal and plant functions.</title>
        <authorList>
            <person name="Merchant S.S."/>
            <person name="Prochnik S.E."/>
            <person name="Vallon O."/>
            <person name="Harris E.H."/>
            <person name="Karpowicz S.J."/>
            <person name="Witman G.B."/>
            <person name="Terry A."/>
            <person name="Salamov A."/>
            <person name="Fritz-Laylin L.K."/>
            <person name="Marechal-Drouard L."/>
            <person name="Marshall W.F."/>
            <person name="Qu L.H."/>
            <person name="Nelson D.R."/>
            <person name="Sanderfoot A.A."/>
            <person name="Spalding M.H."/>
            <person name="Kapitonov V.V."/>
            <person name="Ren Q."/>
            <person name="Ferris P."/>
            <person name="Lindquist E."/>
            <person name="Shapiro H."/>
            <person name="Lucas S.M."/>
            <person name="Grimwood J."/>
            <person name="Schmutz J."/>
            <person name="Cardol P."/>
            <person name="Cerutti H."/>
            <person name="Chanfreau G."/>
            <person name="Chen C.L."/>
            <person name="Cognat V."/>
            <person name="Croft M.T."/>
            <person name="Dent R."/>
            <person name="Dutcher S."/>
            <person name="Fernandez E."/>
            <person name="Fukuzawa H."/>
            <person name="Gonzalez-Ballester D."/>
            <person name="Gonzalez-Halphen D."/>
            <person name="Hallmann A."/>
            <person name="Hanikenne M."/>
            <person name="Hippler M."/>
            <person name="Inwood W."/>
            <person name="Jabbari K."/>
            <person name="Kalanon M."/>
            <person name="Kuras R."/>
            <person name="Lefebvre P.A."/>
            <person name="Lemaire S.D."/>
            <person name="Lobanov A.V."/>
            <person name="Lohr M."/>
            <person name="Manuell A."/>
            <person name="Meier I."/>
            <person name="Mets L."/>
            <person name="Mittag M."/>
            <person name="Mittelmeier T."/>
            <person name="Moroney J.V."/>
            <person name="Moseley J."/>
            <person name="Napoli C."/>
            <person name="Nedelcu A.M."/>
            <person name="Niyogi K."/>
            <person name="Novoselov S.V."/>
            <person name="Paulsen I.T."/>
            <person name="Pazour G."/>
            <person name="Purton S."/>
            <person name="Ral J.P."/>
            <person name="Riano-Pachon D.M."/>
            <person name="Riekhof W."/>
            <person name="Rymarquis L."/>
            <person name="Schroda M."/>
            <person name="Stern D."/>
            <person name="Umen J."/>
            <person name="Willows R."/>
            <person name="Wilson N."/>
            <person name="Zimmer S.L."/>
            <person name="Allmer J."/>
            <person name="Balk J."/>
            <person name="Bisova K."/>
            <person name="Chen C.J."/>
            <person name="Elias M."/>
            <person name="Gendler K."/>
            <person name="Hauser C."/>
            <person name="Lamb M.R."/>
            <person name="Ledford H."/>
            <person name="Long J.C."/>
            <person name="Minagawa J."/>
            <person name="Page M.D."/>
            <person name="Pan J."/>
            <person name="Pootakham W."/>
            <person name="Roje S."/>
            <person name="Rose A."/>
            <person name="Stahlberg E."/>
            <person name="Terauchi A.M."/>
            <person name="Yang P."/>
            <person name="Ball S."/>
            <person name="Bowler C."/>
            <person name="Dieckmann C.L."/>
            <person name="Gladyshev V.N."/>
            <person name="Green P."/>
            <person name="Jorgensen R."/>
            <person name="Mayfield S."/>
            <person name="Mueller-Roeber B."/>
            <person name="Rajamani S."/>
            <person name="Sayre R.T."/>
            <person name="Brokstein P."/>
            <person name="Dubchak I."/>
            <person name="Goodstein D."/>
            <person name="Hornick L."/>
            <person name="Huang Y.W."/>
            <person name="Jhaveri J."/>
            <person name="Luo Y."/>
            <person name="Martinez D."/>
            <person name="Ngau W.C."/>
            <person name="Otillar B."/>
            <person name="Poliakov A."/>
            <person name="Porter A."/>
            <person name="Szajkowski L."/>
            <person name="Werner G."/>
            <person name="Zhou K."/>
            <person name="Grigoriev I.V."/>
            <person name="Rokhsar D.S."/>
            <person name="Grossman A.R."/>
        </authorList>
    </citation>
    <scope>NUCLEOTIDE SEQUENCE [LARGE SCALE GENOMIC DNA]</scope>
    <source>
        <strain evidence="3">CC-503</strain>
    </source>
</reference>
<keyword evidence="3" id="KW-1185">Reference proteome</keyword>
<dbReference type="EMBL" id="CM008964">
    <property type="protein sequence ID" value="PNW84642.1"/>
    <property type="molecule type" value="Genomic_DNA"/>
</dbReference>
<accession>A0A2K3DVU4</accession>
<dbReference type="AlphaFoldDB" id="A0A2K3DVU4"/>
<dbReference type="RefSeq" id="XP_042925668.1">
    <property type="nucleotide sequence ID" value="XM_043060539.1"/>
</dbReference>
<gene>
    <name evidence="2" type="ORF">CHLRE_03g152600v5</name>
</gene>
<evidence type="ECO:0000313" key="2">
    <source>
        <dbReference type="EMBL" id="PNW84642.1"/>
    </source>
</evidence>
<feature type="compositionally biased region" description="Polar residues" evidence="1">
    <location>
        <begin position="65"/>
        <end position="91"/>
    </location>
</feature>
<dbReference type="PaxDb" id="3055-EDP00228"/>
<dbReference type="Gramene" id="PNW84642">
    <property type="protein sequence ID" value="PNW84642"/>
    <property type="gene ID" value="CHLRE_03g152600v5"/>
</dbReference>
<feature type="region of interest" description="Disordered" evidence="1">
    <location>
        <begin position="396"/>
        <end position="427"/>
    </location>
</feature>
<feature type="compositionally biased region" description="Gly residues" evidence="1">
    <location>
        <begin position="162"/>
        <end position="174"/>
    </location>
</feature>
<protein>
    <submittedName>
        <fullName evidence="2">Uncharacterized protein</fullName>
    </submittedName>
</protein>
<evidence type="ECO:0000313" key="3">
    <source>
        <dbReference type="Proteomes" id="UP000006906"/>
    </source>
</evidence>
<dbReference type="GeneID" id="66052714"/>
<dbReference type="Proteomes" id="UP000006906">
    <property type="component" value="Chromosome 3"/>
</dbReference>
<feature type="region of interest" description="Disordered" evidence="1">
    <location>
        <begin position="65"/>
        <end position="98"/>
    </location>
</feature>
<feature type="region of interest" description="Disordered" evidence="1">
    <location>
        <begin position="1"/>
        <end position="44"/>
    </location>
</feature>
<dbReference type="KEGG" id="cre:CHLRE_03g152600v5"/>